<evidence type="ECO:0008006" key="5">
    <source>
        <dbReference type="Google" id="ProtNLM"/>
    </source>
</evidence>
<dbReference type="Pfam" id="PF02567">
    <property type="entry name" value="PhzC-PhzF"/>
    <property type="match status" value="1"/>
</dbReference>
<evidence type="ECO:0000256" key="2">
    <source>
        <dbReference type="SAM" id="MobiDB-lite"/>
    </source>
</evidence>
<organism evidence="3 4">
    <name type="scientific">Fonsecaea multimorphosa CBS 102226</name>
    <dbReference type="NCBI Taxonomy" id="1442371"/>
    <lineage>
        <taxon>Eukaryota</taxon>
        <taxon>Fungi</taxon>
        <taxon>Dikarya</taxon>
        <taxon>Ascomycota</taxon>
        <taxon>Pezizomycotina</taxon>
        <taxon>Eurotiomycetes</taxon>
        <taxon>Chaetothyriomycetidae</taxon>
        <taxon>Chaetothyriales</taxon>
        <taxon>Herpotrichiellaceae</taxon>
        <taxon>Fonsecaea</taxon>
    </lineage>
</organism>
<proteinExistence type="predicted"/>
<dbReference type="PANTHER" id="PTHR13774">
    <property type="entry name" value="PHENAZINE BIOSYNTHESIS PROTEIN"/>
    <property type="match status" value="1"/>
</dbReference>
<dbReference type="SUPFAM" id="SSF54506">
    <property type="entry name" value="Diaminopimelate epimerase-like"/>
    <property type="match status" value="1"/>
</dbReference>
<dbReference type="Proteomes" id="UP000053411">
    <property type="component" value="Unassembled WGS sequence"/>
</dbReference>
<dbReference type="PIRSF" id="PIRSF016184">
    <property type="entry name" value="PhzC_PhzF"/>
    <property type="match status" value="1"/>
</dbReference>
<dbReference type="NCBIfam" id="TIGR00654">
    <property type="entry name" value="PhzF_family"/>
    <property type="match status" value="1"/>
</dbReference>
<dbReference type="AlphaFoldDB" id="A0A0D2IR33"/>
<dbReference type="GO" id="GO:0005737">
    <property type="term" value="C:cytoplasm"/>
    <property type="evidence" value="ECO:0007669"/>
    <property type="project" value="TreeGrafter"/>
</dbReference>
<protein>
    <recommendedName>
        <fullName evidence="5">Phenazine biosynthesis protein</fullName>
    </recommendedName>
</protein>
<feature type="region of interest" description="Disordered" evidence="2">
    <location>
        <begin position="47"/>
        <end position="66"/>
    </location>
</feature>
<evidence type="ECO:0000313" key="4">
    <source>
        <dbReference type="Proteomes" id="UP000053411"/>
    </source>
</evidence>
<dbReference type="STRING" id="1442371.A0A0D2IR33"/>
<dbReference type="GO" id="GO:0016853">
    <property type="term" value="F:isomerase activity"/>
    <property type="evidence" value="ECO:0007669"/>
    <property type="project" value="TreeGrafter"/>
</dbReference>
<dbReference type="RefSeq" id="XP_016633554.1">
    <property type="nucleotide sequence ID" value="XM_016775511.1"/>
</dbReference>
<dbReference type="VEuPathDB" id="FungiDB:Z520_05007"/>
<keyword evidence="4" id="KW-1185">Reference proteome</keyword>
<dbReference type="EMBL" id="KN848069">
    <property type="protein sequence ID" value="KIX99431.1"/>
    <property type="molecule type" value="Genomic_DNA"/>
</dbReference>
<evidence type="ECO:0000313" key="3">
    <source>
        <dbReference type="EMBL" id="KIX99431.1"/>
    </source>
</evidence>
<dbReference type="GeneID" id="27710753"/>
<gene>
    <name evidence="3" type="ORF">Z520_05007</name>
</gene>
<dbReference type="InterPro" id="IPR003719">
    <property type="entry name" value="Phenazine_PhzF-like"/>
</dbReference>
<reference evidence="3 4" key="1">
    <citation type="submission" date="2015-01" db="EMBL/GenBank/DDBJ databases">
        <title>The Genome Sequence of Fonsecaea multimorphosa CBS 102226.</title>
        <authorList>
            <consortium name="The Broad Institute Genomics Platform"/>
            <person name="Cuomo C."/>
            <person name="de Hoog S."/>
            <person name="Gorbushina A."/>
            <person name="Stielow B."/>
            <person name="Teixiera M."/>
            <person name="Abouelleil A."/>
            <person name="Chapman S.B."/>
            <person name="Priest M."/>
            <person name="Young S.K."/>
            <person name="Wortman J."/>
            <person name="Nusbaum C."/>
            <person name="Birren B."/>
        </authorList>
    </citation>
    <scope>NUCLEOTIDE SEQUENCE [LARGE SCALE GENOMIC DNA]</scope>
    <source>
        <strain evidence="3 4">CBS 102226</strain>
    </source>
</reference>
<evidence type="ECO:0000256" key="1">
    <source>
        <dbReference type="PIRSR" id="PIRSR016184-1"/>
    </source>
</evidence>
<dbReference type="OrthoDB" id="75169at2759"/>
<accession>A0A0D2IR33</accession>
<feature type="active site" evidence="1">
    <location>
        <position position="50"/>
    </location>
</feature>
<dbReference type="Gene3D" id="3.10.310.10">
    <property type="entry name" value="Diaminopimelate Epimerase, Chain A, domain 1"/>
    <property type="match status" value="2"/>
</dbReference>
<sequence length="314" mass="33602">MPDTSRDDAIHLVNVFTSDTGGGNLAPIVLRAEGLTDEDMRGLARKHERESAFVLPPPPPSPEDGSDVDFQLRFFVPEHEMEMCGHATVGTAWAMHELGVSQKPELRFTTKSGPVRTVRRVERGDGLAAQKVKVFVSQPKGTVEDVVDGELVAEVLSVLGITEAQLQQTTPRPVRNACTSRVKTTVALRSADVLNSLRPDFSRVRDLCEKLGSTGLYPYAIVQPGSTNSASGGQLVQVEARQFPKASGYPEDAATGIAAAALSYALAANGVLGVGQEAVVYQGRAMGYPSQINVLLEEDGCWVGGTCAWEHQST</sequence>
<name>A0A0D2IR33_9EURO</name>